<keyword evidence="1" id="KW-1133">Transmembrane helix</keyword>
<reference evidence="2" key="4">
    <citation type="submission" date="2019-03" db="UniProtKB">
        <authorList>
            <consortium name="EnsemblPlants"/>
        </authorList>
    </citation>
    <scope>IDENTIFICATION</scope>
</reference>
<dbReference type="EnsemblPlants" id="AET1Gv21022500.7">
    <property type="protein sequence ID" value="AET1Gv21022500.7"/>
    <property type="gene ID" value="AET1Gv21022500"/>
</dbReference>
<organism evidence="2 3">
    <name type="scientific">Aegilops tauschii subsp. strangulata</name>
    <name type="common">Goatgrass</name>
    <dbReference type="NCBI Taxonomy" id="200361"/>
    <lineage>
        <taxon>Eukaryota</taxon>
        <taxon>Viridiplantae</taxon>
        <taxon>Streptophyta</taxon>
        <taxon>Embryophyta</taxon>
        <taxon>Tracheophyta</taxon>
        <taxon>Spermatophyta</taxon>
        <taxon>Magnoliopsida</taxon>
        <taxon>Liliopsida</taxon>
        <taxon>Poales</taxon>
        <taxon>Poaceae</taxon>
        <taxon>BOP clade</taxon>
        <taxon>Pooideae</taxon>
        <taxon>Triticodae</taxon>
        <taxon>Triticeae</taxon>
        <taxon>Triticinae</taxon>
        <taxon>Aegilops</taxon>
    </lineage>
</organism>
<reference evidence="3" key="1">
    <citation type="journal article" date="2014" name="Science">
        <title>Ancient hybridizations among the ancestral genomes of bread wheat.</title>
        <authorList>
            <consortium name="International Wheat Genome Sequencing Consortium,"/>
            <person name="Marcussen T."/>
            <person name="Sandve S.R."/>
            <person name="Heier L."/>
            <person name="Spannagl M."/>
            <person name="Pfeifer M."/>
            <person name="Jakobsen K.S."/>
            <person name="Wulff B.B."/>
            <person name="Steuernagel B."/>
            <person name="Mayer K.F."/>
            <person name="Olsen O.A."/>
        </authorList>
    </citation>
    <scope>NUCLEOTIDE SEQUENCE [LARGE SCALE GENOMIC DNA]</scope>
    <source>
        <strain evidence="3">cv. AL8/78</strain>
    </source>
</reference>
<evidence type="ECO:0000313" key="3">
    <source>
        <dbReference type="Proteomes" id="UP000015105"/>
    </source>
</evidence>
<keyword evidence="1" id="KW-0812">Transmembrane</keyword>
<accession>A0A453A387</accession>
<evidence type="ECO:0000313" key="2">
    <source>
        <dbReference type="EnsemblPlants" id="AET1Gv21022500.7"/>
    </source>
</evidence>
<feature type="transmembrane region" description="Helical" evidence="1">
    <location>
        <begin position="25"/>
        <end position="44"/>
    </location>
</feature>
<dbReference type="AlphaFoldDB" id="A0A453A387"/>
<evidence type="ECO:0000256" key="1">
    <source>
        <dbReference type="SAM" id="Phobius"/>
    </source>
</evidence>
<reference evidence="2" key="3">
    <citation type="journal article" date="2017" name="Nature">
        <title>Genome sequence of the progenitor of the wheat D genome Aegilops tauschii.</title>
        <authorList>
            <person name="Luo M.C."/>
            <person name="Gu Y.Q."/>
            <person name="Puiu D."/>
            <person name="Wang H."/>
            <person name="Twardziok S.O."/>
            <person name="Deal K.R."/>
            <person name="Huo N."/>
            <person name="Zhu T."/>
            <person name="Wang L."/>
            <person name="Wang Y."/>
            <person name="McGuire P.E."/>
            <person name="Liu S."/>
            <person name="Long H."/>
            <person name="Ramasamy R.K."/>
            <person name="Rodriguez J.C."/>
            <person name="Van S.L."/>
            <person name="Yuan L."/>
            <person name="Wang Z."/>
            <person name="Xia Z."/>
            <person name="Xiao L."/>
            <person name="Anderson O.D."/>
            <person name="Ouyang S."/>
            <person name="Liang Y."/>
            <person name="Zimin A.V."/>
            <person name="Pertea G."/>
            <person name="Qi P."/>
            <person name="Bennetzen J.L."/>
            <person name="Dai X."/>
            <person name="Dawson M.W."/>
            <person name="Muller H.G."/>
            <person name="Kugler K."/>
            <person name="Rivarola-Duarte L."/>
            <person name="Spannagl M."/>
            <person name="Mayer K.F.X."/>
            <person name="Lu F.H."/>
            <person name="Bevan M.W."/>
            <person name="Leroy P."/>
            <person name="Li P."/>
            <person name="You F.M."/>
            <person name="Sun Q."/>
            <person name="Liu Z."/>
            <person name="Lyons E."/>
            <person name="Wicker T."/>
            <person name="Salzberg S.L."/>
            <person name="Devos K.M."/>
            <person name="Dvorak J."/>
        </authorList>
    </citation>
    <scope>NUCLEOTIDE SEQUENCE [LARGE SCALE GENOMIC DNA]</scope>
    <source>
        <strain evidence="2">cv. AL8/78</strain>
    </source>
</reference>
<dbReference type="Proteomes" id="UP000015105">
    <property type="component" value="Chromosome 1D"/>
</dbReference>
<name>A0A453A387_AEGTS</name>
<reference evidence="3" key="2">
    <citation type="journal article" date="2017" name="Nat. Plants">
        <title>The Aegilops tauschii genome reveals multiple impacts of transposons.</title>
        <authorList>
            <person name="Zhao G."/>
            <person name="Zou C."/>
            <person name="Li K."/>
            <person name="Wang K."/>
            <person name="Li T."/>
            <person name="Gao L."/>
            <person name="Zhang X."/>
            <person name="Wang H."/>
            <person name="Yang Z."/>
            <person name="Liu X."/>
            <person name="Jiang W."/>
            <person name="Mao L."/>
            <person name="Kong X."/>
            <person name="Jiao Y."/>
            <person name="Jia J."/>
        </authorList>
    </citation>
    <scope>NUCLEOTIDE SEQUENCE [LARGE SCALE GENOMIC DNA]</scope>
    <source>
        <strain evidence="3">cv. AL8/78</strain>
    </source>
</reference>
<proteinExistence type="predicted"/>
<sequence length="51" mass="6011">MLHITRKPCSTLHAMRTIELPSCNLSLLPFPFFSWKISFFVLIIKKVKTIY</sequence>
<keyword evidence="1" id="KW-0472">Membrane</keyword>
<protein>
    <submittedName>
        <fullName evidence="2">Uncharacterized protein</fullName>
    </submittedName>
</protein>
<keyword evidence="3" id="KW-1185">Reference proteome</keyword>
<dbReference type="Gramene" id="AET1Gv21022500.7">
    <property type="protein sequence ID" value="AET1Gv21022500.7"/>
    <property type="gene ID" value="AET1Gv21022500"/>
</dbReference>
<reference evidence="2" key="5">
    <citation type="journal article" date="2021" name="G3 (Bethesda)">
        <title>Aegilops tauschii genome assembly Aet v5.0 features greater sequence contiguity and improved annotation.</title>
        <authorList>
            <person name="Wang L."/>
            <person name="Zhu T."/>
            <person name="Rodriguez J.C."/>
            <person name="Deal K.R."/>
            <person name="Dubcovsky J."/>
            <person name="McGuire P.E."/>
            <person name="Lux T."/>
            <person name="Spannagl M."/>
            <person name="Mayer K.F.X."/>
            <person name="Baldrich P."/>
            <person name="Meyers B.C."/>
            <person name="Huo N."/>
            <person name="Gu Y.Q."/>
            <person name="Zhou H."/>
            <person name="Devos K.M."/>
            <person name="Bennetzen J.L."/>
            <person name="Unver T."/>
            <person name="Budak H."/>
            <person name="Gulick P.J."/>
            <person name="Galiba G."/>
            <person name="Kalapos B."/>
            <person name="Nelson D.R."/>
            <person name="Li P."/>
            <person name="You F.M."/>
            <person name="Luo M.C."/>
            <person name="Dvorak J."/>
        </authorList>
    </citation>
    <scope>NUCLEOTIDE SEQUENCE [LARGE SCALE GENOMIC DNA]</scope>
    <source>
        <strain evidence="2">cv. AL8/78</strain>
    </source>
</reference>